<reference evidence="1" key="1">
    <citation type="journal article" date="2020" name="Nature">
        <title>Giant virus diversity and host interactions through global metagenomics.</title>
        <authorList>
            <person name="Schulz F."/>
            <person name="Roux S."/>
            <person name="Paez-Espino D."/>
            <person name="Jungbluth S."/>
            <person name="Walsh D.A."/>
            <person name="Denef V.J."/>
            <person name="McMahon K.D."/>
            <person name="Konstantinidis K.T."/>
            <person name="Eloe-Fadrosh E.A."/>
            <person name="Kyrpides N.C."/>
            <person name="Woyke T."/>
        </authorList>
    </citation>
    <scope>NUCLEOTIDE SEQUENCE</scope>
    <source>
        <strain evidence="1">GVMAG-M-3300021079-18</strain>
    </source>
</reference>
<sequence length="97" mass="10952">MSSLVDILRKSIKPGDVPTDERKRILAASLNKLGPREAKSVFSVIRSYKLSYDTVRRVGDSESEIPYYGVDTDEGIEMRLGPMPDELVLLLERLLLE</sequence>
<dbReference type="EMBL" id="MN739411">
    <property type="protein sequence ID" value="QHT03442.1"/>
    <property type="molecule type" value="Genomic_DNA"/>
</dbReference>
<evidence type="ECO:0000313" key="1">
    <source>
        <dbReference type="EMBL" id="QHT03442.1"/>
    </source>
</evidence>
<name>A0A6C0CGZ4_9ZZZZ</name>
<accession>A0A6C0CGZ4</accession>
<organism evidence="1">
    <name type="scientific">viral metagenome</name>
    <dbReference type="NCBI Taxonomy" id="1070528"/>
    <lineage>
        <taxon>unclassified sequences</taxon>
        <taxon>metagenomes</taxon>
        <taxon>organismal metagenomes</taxon>
    </lineage>
</organism>
<protein>
    <submittedName>
        <fullName evidence="1">Uncharacterized protein</fullName>
    </submittedName>
</protein>
<dbReference type="AlphaFoldDB" id="A0A6C0CGZ4"/>
<proteinExistence type="predicted"/>